<accession>A0AA85B7L3</accession>
<dbReference type="AlphaFoldDB" id="A0AA85B7L3"/>
<reference evidence="2" key="1">
    <citation type="submission" date="2023-11" db="UniProtKB">
        <authorList>
            <consortium name="WormBaseParasite"/>
        </authorList>
    </citation>
    <scope>IDENTIFICATION</scope>
</reference>
<dbReference type="Proteomes" id="UP000050791">
    <property type="component" value="Unassembled WGS sequence"/>
</dbReference>
<evidence type="ECO:0000313" key="1">
    <source>
        <dbReference type="Proteomes" id="UP000050791"/>
    </source>
</evidence>
<evidence type="ECO:0000313" key="2">
    <source>
        <dbReference type="WBParaSite" id="SMTH1_32870.1"/>
    </source>
</evidence>
<name>A0AA85B7L3_9TREM</name>
<dbReference type="WBParaSite" id="SMTH1_32870.1">
    <property type="protein sequence ID" value="SMTH1_32870.1"/>
    <property type="gene ID" value="SMTH1_32870"/>
</dbReference>
<protein>
    <submittedName>
        <fullName evidence="2">Uncharacterized protein</fullName>
    </submittedName>
</protein>
<proteinExistence type="predicted"/>
<organism evidence="1 2">
    <name type="scientific">Schistosoma mattheei</name>
    <dbReference type="NCBI Taxonomy" id="31246"/>
    <lineage>
        <taxon>Eukaryota</taxon>
        <taxon>Metazoa</taxon>
        <taxon>Spiralia</taxon>
        <taxon>Lophotrochozoa</taxon>
        <taxon>Platyhelminthes</taxon>
        <taxon>Trematoda</taxon>
        <taxon>Digenea</taxon>
        <taxon>Strigeidida</taxon>
        <taxon>Schistosomatoidea</taxon>
        <taxon>Schistosomatidae</taxon>
        <taxon>Schistosoma</taxon>
    </lineage>
</organism>
<sequence length="165" mass="18118">MNSPVENKMMIKELPKNDTNCESANTVVLNNGLSLKEAFECTNSLFSKLKSTEPIGDITEKGGGYDVPTDASVVSNIAPKDSSSLSSEFCTNSLAIQNFAKVNNSFQTGTESEKELFFETVTNQSDLENKPDNFEINECTNVQADESENIMVLERQKVTGCILQK</sequence>